<dbReference type="Proteomes" id="UP000192906">
    <property type="component" value="Unassembled WGS sequence"/>
</dbReference>
<evidence type="ECO:0000313" key="3">
    <source>
        <dbReference type="Proteomes" id="UP000192906"/>
    </source>
</evidence>
<keyword evidence="3" id="KW-1185">Reference proteome</keyword>
<feature type="signal peptide" evidence="1">
    <location>
        <begin position="1"/>
        <end position="24"/>
    </location>
</feature>
<organism evidence="2 3">
    <name type="scientific">Desulfovibrio gilichinskyi</name>
    <dbReference type="NCBI Taxonomy" id="1519643"/>
    <lineage>
        <taxon>Bacteria</taxon>
        <taxon>Pseudomonadati</taxon>
        <taxon>Thermodesulfobacteriota</taxon>
        <taxon>Desulfovibrionia</taxon>
        <taxon>Desulfovibrionales</taxon>
        <taxon>Desulfovibrionaceae</taxon>
        <taxon>Desulfovibrio</taxon>
    </lineage>
</organism>
<accession>A0A1X7CIY9</accession>
<sequence>MKSLMKACVLSVAMLVLMCGAAGAVDNFNAQGSALVPSILYYYENPDKLNYPYIILTNITGNTVQCRVVIYDGDGNNLTAFSQLIKGGVNWTSTYGISDFEIPAHSSRMFALNKANAMIHTIGYAVIEWKSDDPQLRKALIGGVQLHRKDGPALITNSHFLINNGDPF</sequence>
<feature type="chain" id="PRO_5010879586" evidence="1">
    <location>
        <begin position="25"/>
        <end position="168"/>
    </location>
</feature>
<reference evidence="3" key="1">
    <citation type="submission" date="2017-04" db="EMBL/GenBank/DDBJ databases">
        <authorList>
            <person name="Varghese N."/>
            <person name="Submissions S."/>
        </authorList>
    </citation>
    <scope>NUCLEOTIDE SEQUENCE [LARGE SCALE GENOMIC DNA]</scope>
    <source>
        <strain evidence="3">K3S</strain>
    </source>
</reference>
<name>A0A1X7CIY9_9BACT</name>
<protein>
    <submittedName>
        <fullName evidence="2">Uncharacterized protein</fullName>
    </submittedName>
</protein>
<dbReference type="EMBL" id="FWZU01000001">
    <property type="protein sequence ID" value="SME97459.1"/>
    <property type="molecule type" value="Genomic_DNA"/>
</dbReference>
<dbReference type="AlphaFoldDB" id="A0A1X7CIY9"/>
<gene>
    <name evidence="2" type="ORF">SAMN06295933_0957</name>
</gene>
<proteinExistence type="predicted"/>
<keyword evidence="1" id="KW-0732">Signal</keyword>
<evidence type="ECO:0000313" key="2">
    <source>
        <dbReference type="EMBL" id="SME97459.1"/>
    </source>
</evidence>
<dbReference type="RefSeq" id="WP_085099039.1">
    <property type="nucleotide sequence ID" value="NZ_FWZU01000001.1"/>
</dbReference>
<evidence type="ECO:0000256" key="1">
    <source>
        <dbReference type="SAM" id="SignalP"/>
    </source>
</evidence>
<dbReference type="OrthoDB" id="5462579at2"/>